<keyword evidence="1" id="KW-0732">Signal</keyword>
<dbReference type="AlphaFoldDB" id="A0AAE3QRS4"/>
<organism evidence="2 3">
    <name type="scientific">Xanthocytophaga flava</name>
    <dbReference type="NCBI Taxonomy" id="3048013"/>
    <lineage>
        <taxon>Bacteria</taxon>
        <taxon>Pseudomonadati</taxon>
        <taxon>Bacteroidota</taxon>
        <taxon>Cytophagia</taxon>
        <taxon>Cytophagales</taxon>
        <taxon>Rhodocytophagaceae</taxon>
        <taxon>Xanthocytophaga</taxon>
    </lineage>
</organism>
<evidence type="ECO:0000313" key="2">
    <source>
        <dbReference type="EMBL" id="MDJ1484140.1"/>
    </source>
</evidence>
<comment type="caution">
    <text evidence="2">The sequence shown here is derived from an EMBL/GenBank/DDBJ whole genome shotgun (WGS) entry which is preliminary data.</text>
</comment>
<proteinExistence type="predicted"/>
<evidence type="ECO:0000256" key="1">
    <source>
        <dbReference type="SAM" id="SignalP"/>
    </source>
</evidence>
<feature type="chain" id="PRO_5042077936" description="Lipocalin-like domain-containing protein" evidence="1">
    <location>
        <begin position="22"/>
        <end position="159"/>
    </location>
</feature>
<feature type="signal peptide" evidence="1">
    <location>
        <begin position="1"/>
        <end position="21"/>
    </location>
</feature>
<name>A0AAE3QRS4_9BACT</name>
<sequence>MKTSTFRLFLFVLAISFSACKKNSNDPAPGNSSLGTFVGNIQVVDDPQTQLGYIYNAEVSVSTSGSDATVKIIGDPGFEREYTGKVTTRQDGLYDITLSKQTKPAEKVAGERVVIINNKLTISLDVANDNVTVRKNTTTNETLQITGKISMIGTDMLIK</sequence>
<dbReference type="EMBL" id="JASJOS010000013">
    <property type="protein sequence ID" value="MDJ1484140.1"/>
    <property type="molecule type" value="Genomic_DNA"/>
</dbReference>
<reference evidence="2" key="1">
    <citation type="submission" date="2023-05" db="EMBL/GenBank/DDBJ databases">
        <authorList>
            <person name="Zhang X."/>
        </authorList>
    </citation>
    <scope>NUCLEOTIDE SEQUENCE</scope>
    <source>
        <strain evidence="2">YF14B1</strain>
    </source>
</reference>
<protein>
    <recommendedName>
        <fullName evidence="4">Lipocalin-like domain-containing protein</fullName>
    </recommendedName>
</protein>
<dbReference type="RefSeq" id="WP_313985019.1">
    <property type="nucleotide sequence ID" value="NZ_JASJOR010000036.1"/>
</dbReference>
<gene>
    <name evidence="2" type="ORF">QNI16_26820</name>
</gene>
<dbReference type="PROSITE" id="PS51257">
    <property type="entry name" value="PROKAR_LIPOPROTEIN"/>
    <property type="match status" value="1"/>
</dbReference>
<evidence type="ECO:0008006" key="4">
    <source>
        <dbReference type="Google" id="ProtNLM"/>
    </source>
</evidence>
<dbReference type="Proteomes" id="UP001241110">
    <property type="component" value="Unassembled WGS sequence"/>
</dbReference>
<accession>A0AAE3QRS4</accession>
<evidence type="ECO:0000313" key="3">
    <source>
        <dbReference type="Proteomes" id="UP001241110"/>
    </source>
</evidence>